<accession>A0ABT6CN71</accession>
<gene>
    <name evidence="2" type="ORF">POM99_15850</name>
</gene>
<sequence length="103" mass="10668">MRKGSIALAASATLVLCGAVAARPLTFSPPAEAVPAVLVDSEGEIVVNICSTCHSLEYIVTQPRGKGAQFWKDSVAKMINVYKAPIAPADADAIAAVLARKFG</sequence>
<dbReference type="EMBL" id="JAROCY010000016">
    <property type="protein sequence ID" value="MDF8334683.1"/>
    <property type="molecule type" value="Genomic_DNA"/>
</dbReference>
<keyword evidence="3" id="KW-1185">Reference proteome</keyword>
<proteinExistence type="predicted"/>
<protein>
    <submittedName>
        <fullName evidence="2">Cytochrome C</fullName>
    </submittedName>
</protein>
<dbReference type="RefSeq" id="WP_277279459.1">
    <property type="nucleotide sequence ID" value="NZ_JAROCY010000016.1"/>
</dbReference>
<evidence type="ECO:0000256" key="1">
    <source>
        <dbReference type="SAM" id="SignalP"/>
    </source>
</evidence>
<organism evidence="2 3">
    <name type="scientific">Novosphingobium cyanobacteriorum</name>
    <dbReference type="NCBI Taxonomy" id="3024215"/>
    <lineage>
        <taxon>Bacteria</taxon>
        <taxon>Pseudomonadati</taxon>
        <taxon>Pseudomonadota</taxon>
        <taxon>Alphaproteobacteria</taxon>
        <taxon>Sphingomonadales</taxon>
        <taxon>Sphingomonadaceae</taxon>
        <taxon>Novosphingobium</taxon>
    </lineage>
</organism>
<evidence type="ECO:0000313" key="3">
    <source>
        <dbReference type="Proteomes" id="UP001222770"/>
    </source>
</evidence>
<name>A0ABT6CN71_9SPHN</name>
<evidence type="ECO:0000313" key="2">
    <source>
        <dbReference type="EMBL" id="MDF8334683.1"/>
    </source>
</evidence>
<dbReference type="Gene3D" id="1.10.760.10">
    <property type="entry name" value="Cytochrome c-like domain"/>
    <property type="match status" value="1"/>
</dbReference>
<feature type="signal peptide" evidence="1">
    <location>
        <begin position="1"/>
        <end position="21"/>
    </location>
</feature>
<keyword evidence="1" id="KW-0732">Signal</keyword>
<comment type="caution">
    <text evidence="2">The sequence shown here is derived from an EMBL/GenBank/DDBJ whole genome shotgun (WGS) entry which is preliminary data.</text>
</comment>
<dbReference type="InterPro" id="IPR036909">
    <property type="entry name" value="Cyt_c-like_dom_sf"/>
</dbReference>
<reference evidence="2 3" key="1">
    <citation type="submission" date="2023-03" db="EMBL/GenBank/DDBJ databases">
        <title>Novosphingobium cyanobacteriorum sp. nov., isolated from a eutrophic reservoir during the Microcystis bloom period.</title>
        <authorList>
            <person name="Kang M."/>
            <person name="Le V."/>
            <person name="Ko S.-R."/>
            <person name="Lee S.-A."/>
            <person name="Ahn C.-Y."/>
        </authorList>
    </citation>
    <scope>NUCLEOTIDE SEQUENCE [LARGE SCALE GENOMIC DNA]</scope>
    <source>
        <strain evidence="2 3">HBC54</strain>
    </source>
</reference>
<feature type="chain" id="PRO_5046783058" evidence="1">
    <location>
        <begin position="22"/>
        <end position="103"/>
    </location>
</feature>
<dbReference type="Proteomes" id="UP001222770">
    <property type="component" value="Unassembled WGS sequence"/>
</dbReference>
<dbReference type="SUPFAM" id="SSF46626">
    <property type="entry name" value="Cytochrome c"/>
    <property type="match status" value="1"/>
</dbReference>